<protein>
    <recommendedName>
        <fullName evidence="1">START domain-containing protein</fullName>
    </recommendedName>
</protein>
<proteinExistence type="predicted"/>
<evidence type="ECO:0000313" key="2">
    <source>
        <dbReference type="EMBL" id="KAA9333462.1"/>
    </source>
</evidence>
<reference evidence="2 3" key="1">
    <citation type="submission" date="2019-09" db="EMBL/GenBank/DDBJ databases">
        <title>Genome sequence of Hymenobacter sp. M3.</title>
        <authorList>
            <person name="Srinivasan S."/>
        </authorList>
    </citation>
    <scope>NUCLEOTIDE SEQUENCE [LARGE SCALE GENOMIC DNA]</scope>
    <source>
        <strain evidence="2 3">M3</strain>
    </source>
</reference>
<dbReference type="Pfam" id="PF01852">
    <property type="entry name" value="START"/>
    <property type="match status" value="1"/>
</dbReference>
<name>A0AA88FNF3_9BACT</name>
<dbReference type="GO" id="GO:0008289">
    <property type="term" value="F:lipid binding"/>
    <property type="evidence" value="ECO:0007669"/>
    <property type="project" value="InterPro"/>
</dbReference>
<dbReference type="InterPro" id="IPR023393">
    <property type="entry name" value="START-like_dom_sf"/>
</dbReference>
<dbReference type="PANTHER" id="PTHR19308:SF14">
    <property type="entry name" value="START DOMAIN-CONTAINING PROTEIN"/>
    <property type="match status" value="1"/>
</dbReference>
<dbReference type="EMBL" id="VTWU01000003">
    <property type="protein sequence ID" value="KAA9333462.1"/>
    <property type="molecule type" value="Genomic_DNA"/>
</dbReference>
<sequence>MDTPFLGLRYCHLSLYFYQLTLSAFPQLPISMRLSSACFALLLTVLCPAASGVAAERAPRAETKTHWRLETDKEGIKVYSRVSDDSRFKEIKVHCEMPGTLSQLVAMYSDVDQYPYVISNTKSARLLRRVSETELFYYLETQMPTPVANRDVAMRLQFSYDAASQQLLISTTHAAGLVPPQPGRVRVPYWSGLWTVRPLTPNRLQVDYTFRVDPGGELPTWLVNMVAPVAPYRSFVQLRRALQLPRYQGRSFAFLSGPAATTSQR</sequence>
<dbReference type="InterPro" id="IPR051213">
    <property type="entry name" value="START_lipid_transfer"/>
</dbReference>
<dbReference type="SUPFAM" id="SSF55961">
    <property type="entry name" value="Bet v1-like"/>
    <property type="match status" value="1"/>
</dbReference>
<organism evidence="2 3">
    <name type="scientific">Hymenobacter busanensis</name>
    <dbReference type="NCBI Taxonomy" id="2607656"/>
    <lineage>
        <taxon>Bacteria</taxon>
        <taxon>Pseudomonadati</taxon>
        <taxon>Bacteroidota</taxon>
        <taxon>Cytophagia</taxon>
        <taxon>Cytophagales</taxon>
        <taxon>Hymenobacteraceae</taxon>
        <taxon>Hymenobacter</taxon>
    </lineage>
</organism>
<dbReference type="InterPro" id="IPR002913">
    <property type="entry name" value="START_lipid-bd_dom"/>
</dbReference>
<evidence type="ECO:0000259" key="1">
    <source>
        <dbReference type="PROSITE" id="PS50848"/>
    </source>
</evidence>
<keyword evidence="3" id="KW-1185">Reference proteome</keyword>
<accession>A0AA88FNF3</accession>
<comment type="caution">
    <text evidence="2">The sequence shown here is derived from an EMBL/GenBank/DDBJ whole genome shotgun (WGS) entry which is preliminary data.</text>
</comment>
<dbReference type="Gene3D" id="3.30.530.20">
    <property type="match status" value="1"/>
</dbReference>
<dbReference type="PROSITE" id="PS50848">
    <property type="entry name" value="START"/>
    <property type="match status" value="1"/>
</dbReference>
<feature type="domain" description="START" evidence="1">
    <location>
        <begin position="67"/>
        <end position="243"/>
    </location>
</feature>
<dbReference type="PANTHER" id="PTHR19308">
    <property type="entry name" value="PHOSPHATIDYLCHOLINE TRANSFER PROTEIN"/>
    <property type="match status" value="1"/>
</dbReference>
<dbReference type="Proteomes" id="UP000326380">
    <property type="component" value="Unassembled WGS sequence"/>
</dbReference>
<dbReference type="AlphaFoldDB" id="A0AA88FNF3"/>
<gene>
    <name evidence="2" type="ORF">F0P96_10870</name>
</gene>
<evidence type="ECO:0000313" key="3">
    <source>
        <dbReference type="Proteomes" id="UP000326380"/>
    </source>
</evidence>
<dbReference type="GO" id="GO:0005737">
    <property type="term" value="C:cytoplasm"/>
    <property type="evidence" value="ECO:0007669"/>
    <property type="project" value="UniProtKB-ARBA"/>
</dbReference>